<organism evidence="9 10">
    <name type="scientific">Hypsibius exemplaris</name>
    <name type="common">Freshwater tardigrade</name>
    <dbReference type="NCBI Taxonomy" id="2072580"/>
    <lineage>
        <taxon>Eukaryota</taxon>
        <taxon>Metazoa</taxon>
        <taxon>Ecdysozoa</taxon>
        <taxon>Tardigrada</taxon>
        <taxon>Eutardigrada</taxon>
        <taxon>Parachela</taxon>
        <taxon>Hypsibioidea</taxon>
        <taxon>Hypsibiidae</taxon>
        <taxon>Hypsibius</taxon>
    </lineage>
</organism>
<dbReference type="GO" id="GO:0004016">
    <property type="term" value="F:adenylate cyclase activity"/>
    <property type="evidence" value="ECO:0007669"/>
    <property type="project" value="TreeGrafter"/>
</dbReference>
<evidence type="ECO:0000256" key="1">
    <source>
        <dbReference type="ARBA" id="ARBA00004370"/>
    </source>
</evidence>
<gene>
    <name evidence="9" type="ORF">BV898_19262</name>
</gene>
<proteinExistence type="predicted"/>
<evidence type="ECO:0000256" key="3">
    <source>
        <dbReference type="ARBA" id="ARBA00022741"/>
    </source>
</evidence>
<dbReference type="PROSITE" id="PS50125">
    <property type="entry name" value="GUANYLATE_CYCLASE_2"/>
    <property type="match status" value="1"/>
</dbReference>
<evidence type="ECO:0000259" key="8">
    <source>
        <dbReference type="PROSITE" id="PS50125"/>
    </source>
</evidence>
<protein>
    <recommendedName>
        <fullName evidence="8">Guanylate cyclase domain-containing protein</fullName>
    </recommendedName>
</protein>
<keyword evidence="3" id="KW-0547">Nucleotide-binding</keyword>
<evidence type="ECO:0000313" key="9">
    <source>
        <dbReference type="EMBL" id="OWA54870.1"/>
    </source>
</evidence>
<dbReference type="GO" id="GO:0000166">
    <property type="term" value="F:nucleotide binding"/>
    <property type="evidence" value="ECO:0007669"/>
    <property type="project" value="UniProtKB-KW"/>
</dbReference>
<evidence type="ECO:0000256" key="4">
    <source>
        <dbReference type="ARBA" id="ARBA00022989"/>
    </source>
</evidence>
<dbReference type="InterPro" id="IPR029787">
    <property type="entry name" value="Nucleotide_cyclase"/>
</dbReference>
<dbReference type="PANTHER" id="PTHR11920:SF501">
    <property type="entry name" value="GUANYLATE CYCLASE 32E"/>
    <property type="match status" value="1"/>
</dbReference>
<evidence type="ECO:0000256" key="7">
    <source>
        <dbReference type="ARBA" id="ARBA00023239"/>
    </source>
</evidence>
<dbReference type="GO" id="GO:0035556">
    <property type="term" value="P:intracellular signal transduction"/>
    <property type="evidence" value="ECO:0007669"/>
    <property type="project" value="InterPro"/>
</dbReference>
<dbReference type="EMBL" id="MTYJ01000474">
    <property type="protein sequence ID" value="OWA54870.1"/>
    <property type="molecule type" value="Genomic_DNA"/>
</dbReference>
<keyword evidence="5" id="KW-0472">Membrane</keyword>
<dbReference type="SUPFAM" id="SSF55073">
    <property type="entry name" value="Nucleotide cyclase"/>
    <property type="match status" value="1"/>
</dbReference>
<feature type="domain" description="Guanylate cyclase" evidence="8">
    <location>
        <begin position="94"/>
        <end position="115"/>
    </location>
</feature>
<keyword evidence="7" id="KW-0456">Lyase</keyword>
<comment type="subcellular location">
    <subcellularLocation>
        <location evidence="1">Membrane</location>
    </subcellularLocation>
</comment>
<dbReference type="InterPro" id="IPR001054">
    <property type="entry name" value="A/G_cyclase"/>
</dbReference>
<comment type="caution">
    <text evidence="9">The sequence shown here is derived from an EMBL/GenBank/DDBJ whole genome shotgun (WGS) entry which is preliminary data.</text>
</comment>
<dbReference type="GO" id="GO:0005886">
    <property type="term" value="C:plasma membrane"/>
    <property type="evidence" value="ECO:0007669"/>
    <property type="project" value="TreeGrafter"/>
</dbReference>
<keyword evidence="4" id="KW-1133">Transmembrane helix</keyword>
<dbReference type="InterPro" id="IPR050401">
    <property type="entry name" value="Cyclic_nucleotide_synthase"/>
</dbReference>
<accession>A0A9X6NIM2</accession>
<sequence>MLDSTCDHDFTQSLAFLVLVARRLVPRSASGTSLRQPDQRHHRKVAHVLASQTKTLAMEKRRGERLLHRMLPPFIADSLKRGDHVLPEFFEAVTVFFSDIVGFTKIAARSTPCRL</sequence>
<dbReference type="PANTHER" id="PTHR11920">
    <property type="entry name" value="GUANYLYL CYCLASE"/>
    <property type="match status" value="1"/>
</dbReference>
<dbReference type="OrthoDB" id="1890790at2759"/>
<dbReference type="Proteomes" id="UP000192578">
    <property type="component" value="Unassembled WGS sequence"/>
</dbReference>
<dbReference type="GO" id="GO:0001653">
    <property type="term" value="F:peptide receptor activity"/>
    <property type="evidence" value="ECO:0007669"/>
    <property type="project" value="TreeGrafter"/>
</dbReference>
<keyword evidence="10" id="KW-1185">Reference proteome</keyword>
<dbReference type="Gene3D" id="6.10.250.780">
    <property type="match status" value="1"/>
</dbReference>
<keyword evidence="6" id="KW-0325">Glycoprotein</keyword>
<dbReference type="GO" id="GO:0004383">
    <property type="term" value="F:guanylate cyclase activity"/>
    <property type="evidence" value="ECO:0007669"/>
    <property type="project" value="TreeGrafter"/>
</dbReference>
<evidence type="ECO:0000256" key="5">
    <source>
        <dbReference type="ARBA" id="ARBA00023136"/>
    </source>
</evidence>
<evidence type="ECO:0000313" key="10">
    <source>
        <dbReference type="Proteomes" id="UP000192578"/>
    </source>
</evidence>
<evidence type="ECO:0000256" key="2">
    <source>
        <dbReference type="ARBA" id="ARBA00022692"/>
    </source>
</evidence>
<name>A0A9X6NIM2_HYPEX</name>
<evidence type="ECO:0000256" key="6">
    <source>
        <dbReference type="ARBA" id="ARBA00023180"/>
    </source>
</evidence>
<dbReference type="AlphaFoldDB" id="A0A9X6NIM2"/>
<keyword evidence="2" id="KW-0812">Transmembrane</keyword>
<reference evidence="10" key="1">
    <citation type="submission" date="2017-01" db="EMBL/GenBank/DDBJ databases">
        <title>Comparative genomics of anhydrobiosis in the tardigrade Hypsibius dujardini.</title>
        <authorList>
            <person name="Yoshida Y."/>
            <person name="Koutsovoulos G."/>
            <person name="Laetsch D."/>
            <person name="Stevens L."/>
            <person name="Kumar S."/>
            <person name="Horikawa D."/>
            <person name="Ishino K."/>
            <person name="Komine S."/>
            <person name="Tomita M."/>
            <person name="Blaxter M."/>
            <person name="Arakawa K."/>
        </authorList>
    </citation>
    <scope>NUCLEOTIDE SEQUENCE [LARGE SCALE GENOMIC DNA]</scope>
    <source>
        <strain evidence="10">Z151</strain>
    </source>
</reference>
<dbReference type="Gene3D" id="3.30.70.1230">
    <property type="entry name" value="Nucleotide cyclase"/>
    <property type="match status" value="1"/>
</dbReference>
<dbReference type="GO" id="GO:0007168">
    <property type="term" value="P:receptor guanylyl cyclase signaling pathway"/>
    <property type="evidence" value="ECO:0007669"/>
    <property type="project" value="TreeGrafter"/>
</dbReference>